<feature type="region of interest" description="Disordered" evidence="1">
    <location>
        <begin position="1"/>
        <end position="20"/>
    </location>
</feature>
<keyword evidence="3" id="KW-1185">Reference proteome</keyword>
<reference evidence="2" key="1">
    <citation type="journal article" date="2019" name="Environ. Microbiol.">
        <title>Fungal ecological strategies reflected in gene transcription - a case study of two litter decomposers.</title>
        <authorList>
            <person name="Barbi F."/>
            <person name="Kohler A."/>
            <person name="Barry K."/>
            <person name="Baskaran P."/>
            <person name="Daum C."/>
            <person name="Fauchery L."/>
            <person name="Ihrmark K."/>
            <person name="Kuo A."/>
            <person name="LaButti K."/>
            <person name="Lipzen A."/>
            <person name="Morin E."/>
            <person name="Grigoriev I.V."/>
            <person name="Henrissat B."/>
            <person name="Lindahl B."/>
            <person name="Martin F."/>
        </authorList>
    </citation>
    <scope>NUCLEOTIDE SEQUENCE</scope>
    <source>
        <strain evidence="2">JB14</strain>
    </source>
</reference>
<dbReference type="Gene3D" id="1.20.5.730">
    <property type="entry name" value="Single helix bin"/>
    <property type="match status" value="1"/>
</dbReference>
<feature type="non-terminal residue" evidence="2">
    <location>
        <position position="1"/>
    </location>
</feature>
<dbReference type="AlphaFoldDB" id="A0A6A4I8B5"/>
<name>A0A6A4I8B5_9AGAR</name>
<evidence type="ECO:0000313" key="2">
    <source>
        <dbReference type="EMBL" id="KAE9406083.1"/>
    </source>
</evidence>
<evidence type="ECO:0000313" key="3">
    <source>
        <dbReference type="Proteomes" id="UP000799118"/>
    </source>
</evidence>
<evidence type="ECO:0000256" key="1">
    <source>
        <dbReference type="SAM" id="MobiDB-lite"/>
    </source>
</evidence>
<feature type="non-terminal residue" evidence="2">
    <location>
        <position position="162"/>
    </location>
</feature>
<dbReference type="EMBL" id="ML769404">
    <property type="protein sequence ID" value="KAE9406083.1"/>
    <property type="molecule type" value="Genomic_DNA"/>
</dbReference>
<dbReference type="OrthoDB" id="10397498at2759"/>
<sequence length="162" mass="19326">DVEELQERLGVAESQKADLEQERQSLNATIEQLKDKIASFEADWEESENRRIELEEEKTALEEEMHQLNEDMQQQLQSAKDQVRYKHEHAERIAQTMMERETRIAELEAEHQYSVNEAMRLESNVEERDAEIAKYSSRVVEQEKEIETLRERLSSINREHQR</sequence>
<protein>
    <submittedName>
        <fullName evidence="2">Uncharacterized protein</fullName>
    </submittedName>
</protein>
<organism evidence="2 3">
    <name type="scientific">Gymnopus androsaceus JB14</name>
    <dbReference type="NCBI Taxonomy" id="1447944"/>
    <lineage>
        <taxon>Eukaryota</taxon>
        <taxon>Fungi</taxon>
        <taxon>Dikarya</taxon>
        <taxon>Basidiomycota</taxon>
        <taxon>Agaricomycotina</taxon>
        <taxon>Agaricomycetes</taxon>
        <taxon>Agaricomycetidae</taxon>
        <taxon>Agaricales</taxon>
        <taxon>Marasmiineae</taxon>
        <taxon>Omphalotaceae</taxon>
        <taxon>Gymnopus</taxon>
    </lineage>
</organism>
<gene>
    <name evidence="2" type="ORF">BT96DRAFT_791449</name>
</gene>
<proteinExistence type="predicted"/>
<dbReference type="Proteomes" id="UP000799118">
    <property type="component" value="Unassembled WGS sequence"/>
</dbReference>
<accession>A0A6A4I8B5</accession>